<feature type="region of interest" description="Disordered" evidence="1">
    <location>
        <begin position="32"/>
        <end position="51"/>
    </location>
</feature>
<feature type="region of interest" description="Disordered" evidence="1">
    <location>
        <begin position="86"/>
        <end position="106"/>
    </location>
</feature>
<gene>
    <name evidence="2" type="ORF">NQ318_017007</name>
</gene>
<dbReference type="EMBL" id="JAPWTK010000124">
    <property type="protein sequence ID" value="KAJ8949102.1"/>
    <property type="molecule type" value="Genomic_DNA"/>
</dbReference>
<dbReference type="Proteomes" id="UP001162162">
    <property type="component" value="Unassembled WGS sequence"/>
</dbReference>
<accession>A0AAV8YE34</accession>
<proteinExistence type="predicted"/>
<reference evidence="2" key="1">
    <citation type="journal article" date="2023" name="Insect Mol. Biol.">
        <title>Genome sequencing provides insights into the evolution of gene families encoding plant cell wall-degrading enzymes in longhorned beetles.</title>
        <authorList>
            <person name="Shin N.R."/>
            <person name="Okamura Y."/>
            <person name="Kirsch R."/>
            <person name="Pauchet Y."/>
        </authorList>
    </citation>
    <scope>NUCLEOTIDE SEQUENCE</scope>
    <source>
        <strain evidence="2">AMC_N1</strain>
    </source>
</reference>
<sequence>MEFGYVDVECTSILDSPLIRLCMRSVLAKGSSSSTSTSIVNGSVKPCKPPKRRTRLVNNRAQTITDVSLNKGVARKQVYKFSNETGNVAPDLSTLRSSQRLEGRET</sequence>
<evidence type="ECO:0000313" key="2">
    <source>
        <dbReference type="EMBL" id="KAJ8949102.1"/>
    </source>
</evidence>
<comment type="caution">
    <text evidence="2">The sequence shown here is derived from an EMBL/GenBank/DDBJ whole genome shotgun (WGS) entry which is preliminary data.</text>
</comment>
<dbReference type="AlphaFoldDB" id="A0AAV8YE34"/>
<keyword evidence="3" id="KW-1185">Reference proteome</keyword>
<protein>
    <submittedName>
        <fullName evidence="2">Uncharacterized protein</fullName>
    </submittedName>
</protein>
<evidence type="ECO:0000313" key="3">
    <source>
        <dbReference type="Proteomes" id="UP001162162"/>
    </source>
</evidence>
<evidence type="ECO:0000256" key="1">
    <source>
        <dbReference type="SAM" id="MobiDB-lite"/>
    </source>
</evidence>
<organism evidence="2 3">
    <name type="scientific">Aromia moschata</name>
    <dbReference type="NCBI Taxonomy" id="1265417"/>
    <lineage>
        <taxon>Eukaryota</taxon>
        <taxon>Metazoa</taxon>
        <taxon>Ecdysozoa</taxon>
        <taxon>Arthropoda</taxon>
        <taxon>Hexapoda</taxon>
        <taxon>Insecta</taxon>
        <taxon>Pterygota</taxon>
        <taxon>Neoptera</taxon>
        <taxon>Endopterygota</taxon>
        <taxon>Coleoptera</taxon>
        <taxon>Polyphaga</taxon>
        <taxon>Cucujiformia</taxon>
        <taxon>Chrysomeloidea</taxon>
        <taxon>Cerambycidae</taxon>
        <taxon>Cerambycinae</taxon>
        <taxon>Callichromatini</taxon>
        <taxon>Aromia</taxon>
    </lineage>
</organism>
<name>A0AAV8YE34_9CUCU</name>